<feature type="compositionally biased region" description="Low complexity" evidence="1">
    <location>
        <begin position="203"/>
        <end position="214"/>
    </location>
</feature>
<organism evidence="2 3">
    <name type="scientific">Kibdelosporangium phytohabitans</name>
    <dbReference type="NCBI Taxonomy" id="860235"/>
    <lineage>
        <taxon>Bacteria</taxon>
        <taxon>Bacillati</taxon>
        <taxon>Actinomycetota</taxon>
        <taxon>Actinomycetes</taxon>
        <taxon>Pseudonocardiales</taxon>
        <taxon>Pseudonocardiaceae</taxon>
        <taxon>Kibdelosporangium</taxon>
    </lineage>
</organism>
<feature type="compositionally biased region" description="Gly residues" evidence="1">
    <location>
        <begin position="326"/>
        <end position="340"/>
    </location>
</feature>
<evidence type="ECO:0000256" key="1">
    <source>
        <dbReference type="SAM" id="MobiDB-lite"/>
    </source>
</evidence>
<keyword evidence="3" id="KW-1185">Reference proteome</keyword>
<evidence type="ECO:0000313" key="2">
    <source>
        <dbReference type="EMBL" id="ALG09236.1"/>
    </source>
</evidence>
<dbReference type="Proteomes" id="UP000063699">
    <property type="component" value="Chromosome"/>
</dbReference>
<sequence>MTARNWLDKPHRQLYENIHGGAGVQAGEDTMSYYDEANTVLQSVHSNISSHLAALAADWTGVAADGAAATIRASADWASAASVATIVARAQSMHLANAYVDARNAMPEPVSLPDIAPGQGMPATNVIVDVVVAQAQAMAAHQQAADVMAAYESSTADFVAAMPAYPDVPDRVGTTQPAIAGPGTVVPIRTKGHDVRPATTEQPARPATAAVAPPGSDTAVTATHPTGTRAPDARPAGAGTSGRVDTPGQDAVVPQEFVAPPAGSHGYDGLALVGGDGQETPSRRGSTPATPFGSGTPAVPHLGERPRSDQPGRGAAVAGVPQSGAQGRGGGAVPGRGTGMTPGFVPTAGRGQDEDKDHDRKYILLEDHLGDDHPPVSPPVIGEDRP</sequence>
<feature type="region of interest" description="Disordered" evidence="1">
    <location>
        <begin position="177"/>
        <end position="386"/>
    </location>
</feature>
<evidence type="ECO:0000313" key="3">
    <source>
        <dbReference type="Proteomes" id="UP000063699"/>
    </source>
</evidence>
<dbReference type="STRING" id="860235.AOZ06_22060"/>
<dbReference type="Gene3D" id="1.20.1260.20">
    <property type="entry name" value="PPE superfamily"/>
    <property type="match status" value="1"/>
</dbReference>
<dbReference type="InterPro" id="IPR038332">
    <property type="entry name" value="PPE_sf"/>
</dbReference>
<evidence type="ECO:0008006" key="4">
    <source>
        <dbReference type="Google" id="ProtNLM"/>
    </source>
</evidence>
<proteinExistence type="predicted"/>
<accession>A0A0N9I4F8</accession>
<dbReference type="EMBL" id="CP012752">
    <property type="protein sequence ID" value="ALG09236.1"/>
    <property type="molecule type" value="Genomic_DNA"/>
</dbReference>
<feature type="compositionally biased region" description="Polar residues" evidence="1">
    <location>
        <begin position="279"/>
        <end position="289"/>
    </location>
</feature>
<dbReference type="SUPFAM" id="SSF140459">
    <property type="entry name" value="PE/PPE dimer-like"/>
    <property type="match status" value="1"/>
</dbReference>
<gene>
    <name evidence="2" type="ORF">AOZ06_22060</name>
</gene>
<feature type="compositionally biased region" description="Basic and acidic residues" evidence="1">
    <location>
        <begin position="351"/>
        <end position="374"/>
    </location>
</feature>
<dbReference type="OrthoDB" id="3672504at2"/>
<dbReference type="KEGG" id="kphy:AOZ06_22060"/>
<dbReference type="RefSeq" id="WP_054291140.1">
    <property type="nucleotide sequence ID" value="NZ_CP012752.1"/>
</dbReference>
<name>A0A0N9I4F8_9PSEU</name>
<reference evidence="2 3" key="1">
    <citation type="submission" date="2015-07" db="EMBL/GenBank/DDBJ databases">
        <title>Genome sequencing of Kibdelosporangium phytohabitans.</title>
        <authorList>
            <person name="Qin S."/>
            <person name="Xing K."/>
        </authorList>
    </citation>
    <scope>NUCLEOTIDE SEQUENCE [LARGE SCALE GENOMIC DNA]</scope>
    <source>
        <strain evidence="2 3">KLBMP1111</strain>
    </source>
</reference>
<dbReference type="AlphaFoldDB" id="A0A0N9I4F8"/>
<protein>
    <recommendedName>
        <fullName evidence="4">PPE family domain-containing protein</fullName>
    </recommendedName>
</protein>